<feature type="region of interest" description="Disordered" evidence="2">
    <location>
        <begin position="464"/>
        <end position="488"/>
    </location>
</feature>
<dbReference type="OMA" id="TWERTEN"/>
<dbReference type="Pfam" id="PF13279">
    <property type="entry name" value="4HBT_2"/>
    <property type="match status" value="1"/>
</dbReference>
<reference evidence="4" key="1">
    <citation type="submission" date="2009-05" db="EMBL/GenBank/DDBJ databases">
        <title>The genome sequence of Ajellomyces capsulatus strain H143.</title>
        <authorList>
            <person name="Champion M."/>
            <person name="Cuomo C.A."/>
            <person name="Ma L.-J."/>
            <person name="Henn M.R."/>
            <person name="Sil A."/>
            <person name="Goldman B."/>
            <person name="Young S.K."/>
            <person name="Kodira C.D."/>
            <person name="Zeng Q."/>
            <person name="Koehrsen M."/>
            <person name="Alvarado L."/>
            <person name="Berlin A.M."/>
            <person name="Borenstein D."/>
            <person name="Chen Z."/>
            <person name="Engels R."/>
            <person name="Freedman E."/>
            <person name="Gellesch M."/>
            <person name="Goldberg J."/>
            <person name="Griggs A."/>
            <person name="Gujja S."/>
            <person name="Heiman D.I."/>
            <person name="Hepburn T.A."/>
            <person name="Howarth C."/>
            <person name="Jen D."/>
            <person name="Larson L."/>
            <person name="Lewis B."/>
            <person name="Mehta T."/>
            <person name="Park D."/>
            <person name="Pearson M."/>
            <person name="Roberts A."/>
            <person name="Saif S."/>
            <person name="Shea T.D."/>
            <person name="Shenoy N."/>
            <person name="Sisk P."/>
            <person name="Stolte C."/>
            <person name="Sykes S."/>
            <person name="Walk T."/>
            <person name="White J."/>
            <person name="Yandava C."/>
            <person name="Klein B."/>
            <person name="McEwen J.G."/>
            <person name="Puccia R."/>
            <person name="Goldman G.H."/>
            <person name="Felipe M.S."/>
            <person name="Nino-Vega G."/>
            <person name="San-Blas G."/>
            <person name="Taylor J.W."/>
            <person name="Mendoza L."/>
            <person name="Galagan J.E."/>
            <person name="Nusbaum C."/>
            <person name="Birren B.W."/>
        </authorList>
    </citation>
    <scope>NUCLEOTIDE SEQUENCE [LARGE SCALE GENOMIC DNA]</scope>
    <source>
        <strain evidence="4">H143</strain>
    </source>
</reference>
<dbReference type="HOGENOM" id="CLU_581331_0_0_1"/>
<sequence length="533" mass="60306">MKPSQFTIPPEFQAELRHVEPLDARTDEEIISSLDVFTPVESEKNIWAYWHSGIKSMPGWCKRNVVNWSRLCGPSWTIRVLDNIPDSPNHALKYIPRTCFRKHLSKGLWRARTPANIARTFYAALVACWGRLCRLEDAGDGFSCADYAKDNILWFDCLNEDWPVGFREQSAFDALATRLDADPESEDLLQNRPNHTIAASTAGWFRLALLGLLLAVAYTLSKLDVAASITAFCTGPGSYSRIFATVLLVLNWKSLPFAWSVRIWHAMILHLFIRKFHSHTPDKLFHPVICESHVSIGEVDYRLHKSNSTYLADLDITRSHLVSHLVAKSGHLAARNAKTRFVMDPSNPAKPARGSFNIGIGGVHCSFKREIKPYQKYEMWSRILTWDRKWLYIVTHFVEKGAVRPRSWDAENYGRTRSTPGKPADWEKKIFATAVTTYVFKLGRLTIHPAVMLGGSGLLPERPGGWTSDAATNGGASELLGDGDTKRSEWTWERTENERRRGLEYARHFAAMDDLYGFFDGGEDGAMGRFPLG</sequence>
<dbReference type="Proteomes" id="UP000002624">
    <property type="component" value="Unassembled WGS sequence"/>
</dbReference>
<dbReference type="PANTHER" id="PTHR12475:SF4">
    <property type="entry name" value="PROTEIN THEM6"/>
    <property type="match status" value="1"/>
</dbReference>
<name>C6HGG2_AJECH</name>
<dbReference type="InterPro" id="IPR029069">
    <property type="entry name" value="HotDog_dom_sf"/>
</dbReference>
<evidence type="ECO:0000256" key="1">
    <source>
        <dbReference type="ARBA" id="ARBA00038476"/>
    </source>
</evidence>
<dbReference type="VEuPathDB" id="FungiDB:HCDG_05053"/>
<dbReference type="InterPro" id="IPR051490">
    <property type="entry name" value="THEM6_lcsJ_thioesterase"/>
</dbReference>
<dbReference type="SUPFAM" id="SSF54637">
    <property type="entry name" value="Thioesterase/thiol ester dehydrase-isomerase"/>
    <property type="match status" value="1"/>
</dbReference>
<dbReference type="PANTHER" id="PTHR12475">
    <property type="match status" value="1"/>
</dbReference>
<protein>
    <submittedName>
        <fullName evidence="3">Capsule polysaccharide biosynthesis protein</fullName>
    </submittedName>
</protein>
<gene>
    <name evidence="3" type="ORF">HCDG_05053</name>
</gene>
<evidence type="ECO:0000313" key="4">
    <source>
        <dbReference type="Proteomes" id="UP000002624"/>
    </source>
</evidence>
<organism evidence="3 4">
    <name type="scientific">Ajellomyces capsulatus (strain H143)</name>
    <name type="common">Darling's disease fungus</name>
    <name type="synonym">Histoplasma capsulatum</name>
    <dbReference type="NCBI Taxonomy" id="544712"/>
    <lineage>
        <taxon>Eukaryota</taxon>
        <taxon>Fungi</taxon>
        <taxon>Dikarya</taxon>
        <taxon>Ascomycota</taxon>
        <taxon>Pezizomycotina</taxon>
        <taxon>Eurotiomycetes</taxon>
        <taxon>Eurotiomycetidae</taxon>
        <taxon>Onygenales</taxon>
        <taxon>Ajellomycetaceae</taxon>
        <taxon>Histoplasma</taxon>
    </lineage>
</organism>
<proteinExistence type="inferred from homology"/>
<dbReference type="AlphaFoldDB" id="C6HGG2"/>
<accession>C6HGG2</accession>
<evidence type="ECO:0000313" key="3">
    <source>
        <dbReference type="EMBL" id="EER40464.1"/>
    </source>
</evidence>
<dbReference type="OrthoDB" id="265761at2759"/>
<dbReference type="EMBL" id="GG692426">
    <property type="protein sequence ID" value="EER40464.1"/>
    <property type="molecule type" value="Genomic_DNA"/>
</dbReference>
<comment type="similarity">
    <text evidence="1">Belongs to the lcsJ thioesterase family.</text>
</comment>
<evidence type="ECO:0000256" key="2">
    <source>
        <dbReference type="SAM" id="MobiDB-lite"/>
    </source>
</evidence>